<evidence type="ECO:0000259" key="5">
    <source>
        <dbReference type="SMART" id="SM00848"/>
    </source>
</evidence>
<dbReference type="InterPro" id="IPR000169">
    <property type="entry name" value="Pept_cys_AS"/>
</dbReference>
<protein>
    <submittedName>
        <fullName evidence="6">Uncharacterized protein</fullName>
    </submittedName>
</protein>
<proteinExistence type="inferred from homology"/>
<feature type="signal peptide" evidence="3">
    <location>
        <begin position="1"/>
        <end position="20"/>
    </location>
</feature>
<dbReference type="InterPro" id="IPR013128">
    <property type="entry name" value="Peptidase_C1A"/>
</dbReference>
<dbReference type="Pfam" id="PF00112">
    <property type="entry name" value="Peptidase_C1"/>
    <property type="match status" value="1"/>
</dbReference>
<dbReference type="GO" id="GO:0008234">
    <property type="term" value="F:cysteine-type peptidase activity"/>
    <property type="evidence" value="ECO:0007669"/>
    <property type="project" value="InterPro"/>
</dbReference>
<feature type="domain" description="Peptidase C1A papain C-terminal" evidence="4">
    <location>
        <begin position="369"/>
        <end position="587"/>
    </location>
</feature>
<comment type="similarity">
    <text evidence="1">Belongs to the peptidase C1 family.</text>
</comment>
<evidence type="ECO:0000259" key="4">
    <source>
        <dbReference type="SMART" id="SM00645"/>
    </source>
</evidence>
<dbReference type="PROSITE" id="PS00640">
    <property type="entry name" value="THIOL_PROTEASE_ASN"/>
    <property type="match status" value="1"/>
</dbReference>
<evidence type="ECO:0000313" key="6">
    <source>
        <dbReference type="EMBL" id="KAK9812379.1"/>
    </source>
</evidence>
<evidence type="ECO:0000256" key="3">
    <source>
        <dbReference type="SAM" id="SignalP"/>
    </source>
</evidence>
<dbReference type="Pfam" id="PF08246">
    <property type="entry name" value="Inhibitor_I29"/>
    <property type="match status" value="1"/>
</dbReference>
<dbReference type="PANTHER" id="PTHR12411">
    <property type="entry name" value="CYSTEINE PROTEASE FAMILY C1-RELATED"/>
    <property type="match status" value="1"/>
</dbReference>
<name>A0AAW1PRY2_9CHLO</name>
<dbReference type="GO" id="GO:0006508">
    <property type="term" value="P:proteolysis"/>
    <property type="evidence" value="ECO:0007669"/>
    <property type="project" value="InterPro"/>
</dbReference>
<keyword evidence="2" id="KW-1015">Disulfide bond</keyword>
<dbReference type="PROSITE" id="PS00139">
    <property type="entry name" value="THIOL_PROTEASE_CYS"/>
    <property type="match status" value="1"/>
</dbReference>
<evidence type="ECO:0000256" key="2">
    <source>
        <dbReference type="ARBA" id="ARBA00023157"/>
    </source>
</evidence>
<dbReference type="PRINTS" id="PR00705">
    <property type="entry name" value="PAPAIN"/>
</dbReference>
<dbReference type="InterPro" id="IPR039417">
    <property type="entry name" value="Peptidase_C1A_papain-like"/>
</dbReference>
<dbReference type="Proteomes" id="UP001465755">
    <property type="component" value="Unassembled WGS sequence"/>
</dbReference>
<feature type="chain" id="PRO_5043530943" evidence="3">
    <location>
        <begin position="21"/>
        <end position="592"/>
    </location>
</feature>
<dbReference type="EMBL" id="JALJOQ010000007">
    <property type="protein sequence ID" value="KAK9812379.1"/>
    <property type="molecule type" value="Genomic_DNA"/>
</dbReference>
<dbReference type="Gene3D" id="3.90.70.10">
    <property type="entry name" value="Cysteine proteinases"/>
    <property type="match status" value="1"/>
</dbReference>
<evidence type="ECO:0000313" key="7">
    <source>
        <dbReference type="Proteomes" id="UP001465755"/>
    </source>
</evidence>
<dbReference type="InterPro" id="IPR038765">
    <property type="entry name" value="Papain-like_cys_pep_sf"/>
</dbReference>
<organism evidence="6 7">
    <name type="scientific">Symbiochloris irregularis</name>
    <dbReference type="NCBI Taxonomy" id="706552"/>
    <lineage>
        <taxon>Eukaryota</taxon>
        <taxon>Viridiplantae</taxon>
        <taxon>Chlorophyta</taxon>
        <taxon>core chlorophytes</taxon>
        <taxon>Trebouxiophyceae</taxon>
        <taxon>Trebouxiales</taxon>
        <taxon>Trebouxiaceae</taxon>
        <taxon>Symbiochloris</taxon>
    </lineage>
</organism>
<gene>
    <name evidence="6" type="ORF">WJX73_006336</name>
</gene>
<keyword evidence="3" id="KW-0732">Signal</keyword>
<dbReference type="FunFam" id="3.90.70.10:FF:000332">
    <property type="entry name" value="Cathepsin L1"/>
    <property type="match status" value="1"/>
</dbReference>
<dbReference type="InterPro" id="IPR013201">
    <property type="entry name" value="Prot_inhib_I29"/>
</dbReference>
<dbReference type="SMART" id="SM00645">
    <property type="entry name" value="Pept_C1"/>
    <property type="match status" value="1"/>
</dbReference>
<reference evidence="6 7" key="1">
    <citation type="journal article" date="2024" name="Nat. Commun.">
        <title>Phylogenomics reveals the evolutionary origins of lichenization in chlorophyte algae.</title>
        <authorList>
            <person name="Puginier C."/>
            <person name="Libourel C."/>
            <person name="Otte J."/>
            <person name="Skaloud P."/>
            <person name="Haon M."/>
            <person name="Grisel S."/>
            <person name="Petersen M."/>
            <person name="Berrin J.G."/>
            <person name="Delaux P.M."/>
            <person name="Dal Grande F."/>
            <person name="Keller J."/>
        </authorList>
    </citation>
    <scope>NUCLEOTIDE SEQUENCE [LARGE SCALE GENOMIC DNA]</scope>
    <source>
        <strain evidence="6 7">SAG 2036</strain>
    </source>
</reference>
<dbReference type="InterPro" id="IPR000668">
    <property type="entry name" value="Peptidase_C1A_C"/>
</dbReference>
<keyword evidence="7" id="KW-1185">Reference proteome</keyword>
<evidence type="ECO:0000256" key="1">
    <source>
        <dbReference type="ARBA" id="ARBA00008455"/>
    </source>
</evidence>
<sequence length="592" mass="66361">MLVALFVVALSATVWPSAHSLPLSTHSDVQSLAHKHQVPKWPAQYQVSWSLTIPFITKLQSTPFVYNYTVHQDTLNGRQLSTRDGVESVLQIVDTNTMYQIYPKVDTWDCRTLEIDGGGGPTAQQRRRLLSVENGPKLTLVLPDLSEGKWTFNGTSKIRTGAWAGLEADTYVWPLTEDYGYGRVSASYAFYVSQGGSPLRLEMWGVNLYTGGHFDDYEVDFRNFSAGSPPTDIFKIPDICPLKPSVRDSYVGRMQMRHSGLMRHLAIMHPNAHWGDAEYDAFVHRHGRRHRSEEEYQGRAQVFMDNQRMIEQHNAGNHSYKLELNHFADWTREEYRAVFLPNTGAPRLSPQGDSSLVRQHVRTVPAHMVPNTLDWRGSPADSPVKDQAMCGGCWAFGAVASLEAAYFRQTGKQLLLSEQNMMDCSWSTGNTACMGGFQDLAFQWVLNNTVGGLASEEAYPYQGVTNFCRKDVPQAAKFSGKYVEVTGGEEALKEALYTKGPMTVSVDAGPDAFQFYKSGVFDEAKCQTQLDKLDHAVIISGYGTSPEGQHYWLVKNTWSTNWGDKGYIQIARQPDDCGIASQPIYIDFDHVE</sequence>
<dbReference type="CDD" id="cd02248">
    <property type="entry name" value="Peptidase_C1A"/>
    <property type="match status" value="1"/>
</dbReference>
<dbReference type="InterPro" id="IPR025661">
    <property type="entry name" value="Pept_asp_AS"/>
</dbReference>
<dbReference type="SMART" id="SM00848">
    <property type="entry name" value="Inhibitor_I29"/>
    <property type="match status" value="1"/>
</dbReference>
<accession>A0AAW1PRY2</accession>
<dbReference type="AlphaFoldDB" id="A0AAW1PRY2"/>
<feature type="domain" description="Cathepsin propeptide inhibitor" evidence="5">
    <location>
        <begin position="279"/>
        <end position="335"/>
    </location>
</feature>
<comment type="caution">
    <text evidence="6">The sequence shown here is derived from an EMBL/GenBank/DDBJ whole genome shotgun (WGS) entry which is preliminary data.</text>
</comment>
<dbReference type="SUPFAM" id="SSF54001">
    <property type="entry name" value="Cysteine proteinases"/>
    <property type="match status" value="1"/>
</dbReference>